<keyword evidence="2" id="KW-0472">Membrane</keyword>
<evidence type="ECO:0000256" key="2">
    <source>
        <dbReference type="SAM" id="Phobius"/>
    </source>
</evidence>
<keyword evidence="4" id="KW-1185">Reference proteome</keyword>
<feature type="region of interest" description="Disordered" evidence="1">
    <location>
        <begin position="669"/>
        <end position="711"/>
    </location>
</feature>
<gene>
    <name evidence="3" type="ORF">EUX98_g131</name>
</gene>
<protein>
    <submittedName>
        <fullName evidence="3">Uncharacterized protein</fullName>
    </submittedName>
</protein>
<feature type="compositionally biased region" description="Polar residues" evidence="1">
    <location>
        <begin position="695"/>
        <end position="708"/>
    </location>
</feature>
<feature type="compositionally biased region" description="Low complexity" evidence="1">
    <location>
        <begin position="508"/>
        <end position="520"/>
    </location>
</feature>
<feature type="region of interest" description="Disordered" evidence="1">
    <location>
        <begin position="626"/>
        <end position="657"/>
    </location>
</feature>
<feature type="region of interest" description="Disordered" evidence="1">
    <location>
        <begin position="391"/>
        <end position="410"/>
    </location>
</feature>
<keyword evidence="2" id="KW-0812">Transmembrane</keyword>
<name>A0A4S4N7R1_9APHY</name>
<dbReference type="AlphaFoldDB" id="A0A4S4N7R1"/>
<evidence type="ECO:0000313" key="4">
    <source>
        <dbReference type="Proteomes" id="UP000308730"/>
    </source>
</evidence>
<accession>A0A4S4N7R1</accession>
<proteinExistence type="predicted"/>
<feature type="region of interest" description="Disordered" evidence="1">
    <location>
        <begin position="175"/>
        <end position="194"/>
    </location>
</feature>
<feature type="region of interest" description="Disordered" evidence="1">
    <location>
        <begin position="1"/>
        <end position="42"/>
    </location>
</feature>
<feature type="region of interest" description="Disordered" evidence="1">
    <location>
        <begin position="341"/>
        <end position="369"/>
    </location>
</feature>
<feature type="transmembrane region" description="Helical" evidence="2">
    <location>
        <begin position="304"/>
        <end position="328"/>
    </location>
</feature>
<reference evidence="3 4" key="1">
    <citation type="submission" date="2019-02" db="EMBL/GenBank/DDBJ databases">
        <title>Genome sequencing of the rare red list fungi Antrodiella citrinella (Flaviporus citrinellus).</title>
        <authorList>
            <person name="Buettner E."/>
            <person name="Kellner H."/>
        </authorList>
    </citation>
    <scope>NUCLEOTIDE SEQUENCE [LARGE SCALE GENOMIC DNA]</scope>
    <source>
        <strain evidence="3 4">DSM 108506</strain>
    </source>
</reference>
<feature type="compositionally biased region" description="Polar residues" evidence="1">
    <location>
        <begin position="22"/>
        <end position="39"/>
    </location>
</feature>
<dbReference type="EMBL" id="SGPM01000001">
    <property type="protein sequence ID" value="THH34001.1"/>
    <property type="molecule type" value="Genomic_DNA"/>
</dbReference>
<comment type="caution">
    <text evidence="3">The sequence shown here is derived from an EMBL/GenBank/DDBJ whole genome shotgun (WGS) entry which is preliminary data.</text>
</comment>
<dbReference type="OrthoDB" id="3250803at2759"/>
<feature type="compositionally biased region" description="Low complexity" evidence="1">
    <location>
        <begin position="669"/>
        <end position="694"/>
    </location>
</feature>
<feature type="compositionally biased region" description="Low complexity" evidence="1">
    <location>
        <begin position="9"/>
        <end position="21"/>
    </location>
</feature>
<keyword evidence="2" id="KW-1133">Transmembrane helix</keyword>
<evidence type="ECO:0000313" key="3">
    <source>
        <dbReference type="EMBL" id="THH34001.1"/>
    </source>
</evidence>
<feature type="compositionally biased region" description="Polar residues" evidence="1">
    <location>
        <begin position="64"/>
        <end position="101"/>
    </location>
</feature>
<organism evidence="3 4">
    <name type="scientific">Antrodiella citrinella</name>
    <dbReference type="NCBI Taxonomy" id="2447956"/>
    <lineage>
        <taxon>Eukaryota</taxon>
        <taxon>Fungi</taxon>
        <taxon>Dikarya</taxon>
        <taxon>Basidiomycota</taxon>
        <taxon>Agaricomycotina</taxon>
        <taxon>Agaricomycetes</taxon>
        <taxon>Polyporales</taxon>
        <taxon>Steccherinaceae</taxon>
        <taxon>Antrodiella</taxon>
    </lineage>
</organism>
<feature type="compositionally biased region" description="Pro residues" evidence="1">
    <location>
        <begin position="581"/>
        <end position="590"/>
    </location>
</feature>
<sequence>MPSSGVDRAAPPSATPSAAPSDQKSADVSSVTGSGSNTDIPPHVFRGALDTFSEVSIGRGLTDTTTFETGRTSISPNFQSFSVPVEGNTSRIHPSSSQLTGPSDAAAAAPNRCSTDGACVVSSNVVKPVQTPPAASGPPRAPEITESAATPLTSAQVPEGTKSATVPLTSQAPEAAEGVAVESTNHGAVPTPPFSPSSLAFPAAVPGVSPVDHLQANGQSSASISTITDRPETTLSSPVFVSTTDSAGHVSLSVPPVFTSLGVSTEPNGQLVSVTHVIANPTGIWGVGDNTVETKEGFFGNTGAVAGVFLVVGILVAAIASTIAWILCRKRRRRVLRNSISRPLPYPENPFEDPRETPSPTQMRYVGSDSSHRNLVGTVAAAPGRNLLDDEVDGNEDVPPAPLPPSLTYPTEVGQVYDRGRQPGSATNLRPMSQTMGLAGIGAGKRSFDRPSYNGPFSDYHGTRSVGHTKSYSTGGMPAFRGEPTRGPPASLNIRMQNLPPLSPPMEMPSVESSPSIYPSSLPPAPTPTQGADHGHDDDDDETDNEETIRIKPFIPPVPPVPPLPVQQPAPVTAAAARPRTNPPVIPPRSPLRHSGGYGTPATETKQALIIQTQMSAPQLKTAYQGYEPLTPPASLSSEGSPGSPREKTKNPFVEYQDEVLKAPALVSFPSSSTTLTQTSSAPSTSGSGSTEESVQNGNLRSQNNFYTRRTLIELRPATTEWKN</sequence>
<feature type="compositionally biased region" description="Pro residues" evidence="1">
    <location>
        <begin position="554"/>
        <end position="568"/>
    </location>
</feature>
<feature type="region of interest" description="Disordered" evidence="1">
    <location>
        <begin position="459"/>
        <end position="600"/>
    </location>
</feature>
<feature type="region of interest" description="Disordered" evidence="1">
    <location>
        <begin position="64"/>
        <end position="109"/>
    </location>
</feature>
<evidence type="ECO:0000256" key="1">
    <source>
        <dbReference type="SAM" id="MobiDB-lite"/>
    </source>
</evidence>
<feature type="compositionally biased region" description="Low complexity" evidence="1">
    <location>
        <begin position="569"/>
        <end position="580"/>
    </location>
</feature>
<dbReference type="Proteomes" id="UP000308730">
    <property type="component" value="Unassembled WGS sequence"/>
</dbReference>